<feature type="compositionally biased region" description="Low complexity" evidence="2">
    <location>
        <begin position="516"/>
        <end position="529"/>
    </location>
</feature>
<dbReference type="InterPro" id="IPR016024">
    <property type="entry name" value="ARM-type_fold"/>
</dbReference>
<dbReference type="FunFam" id="1.25.10.10:FF:000519">
    <property type="entry name" value="WAPL (Wings apart-like protein regulation of heterochromatin) protein"/>
    <property type="match status" value="1"/>
</dbReference>
<protein>
    <recommendedName>
        <fullName evidence="3">Wings apart-like protein C-terminal domain-containing protein</fullName>
    </recommendedName>
</protein>
<dbReference type="InterPro" id="IPR011989">
    <property type="entry name" value="ARM-like"/>
</dbReference>
<feature type="region of interest" description="Disordered" evidence="2">
    <location>
        <begin position="511"/>
        <end position="552"/>
    </location>
</feature>
<reference evidence="4" key="1">
    <citation type="journal article" date="2013" name="J. Plant Res.">
        <title>Effect of fungi and light on seed germination of three Opuntia species from semiarid lands of central Mexico.</title>
        <authorList>
            <person name="Delgado-Sanchez P."/>
            <person name="Jimenez-Bremont J.F."/>
            <person name="Guerrero-Gonzalez Mde L."/>
            <person name="Flores J."/>
        </authorList>
    </citation>
    <scope>NUCLEOTIDE SEQUENCE</scope>
    <source>
        <tissue evidence="4">Cladode</tissue>
    </source>
</reference>
<dbReference type="InterPro" id="IPR022771">
    <property type="entry name" value="WAPL_C"/>
</dbReference>
<evidence type="ECO:0000256" key="1">
    <source>
        <dbReference type="ARBA" id="ARBA00006854"/>
    </source>
</evidence>
<reference evidence="4" key="2">
    <citation type="submission" date="2020-07" db="EMBL/GenBank/DDBJ databases">
        <authorList>
            <person name="Vera ALvarez R."/>
            <person name="Arias-Moreno D.M."/>
            <person name="Jimenez-Jacinto V."/>
            <person name="Jimenez-Bremont J.F."/>
            <person name="Swaminathan K."/>
            <person name="Moose S.P."/>
            <person name="Guerrero-Gonzalez M.L."/>
            <person name="Marino-Ramirez L."/>
            <person name="Landsman D."/>
            <person name="Rodriguez-Kessler M."/>
            <person name="Delgado-Sanchez P."/>
        </authorList>
    </citation>
    <scope>NUCLEOTIDE SEQUENCE</scope>
    <source>
        <tissue evidence="4">Cladode</tissue>
    </source>
</reference>
<proteinExistence type="inferred from homology"/>
<feature type="compositionally biased region" description="Basic residues" evidence="2">
    <location>
        <begin position="1"/>
        <end position="11"/>
    </location>
</feature>
<dbReference type="PANTHER" id="PTHR22100:SF13">
    <property type="entry name" value="WINGS APART-LIKE PROTEIN HOMOLOG"/>
    <property type="match status" value="1"/>
</dbReference>
<evidence type="ECO:0000313" key="4">
    <source>
        <dbReference type="EMBL" id="MBA4670138.1"/>
    </source>
</evidence>
<sequence length="884" mass="96759">MIVRTYGRRSRGIGQSSSDTSLNDDVDDPFSFRDEEPTFPASQDQFRESPRRICNFTFSSQDSTRWTFDSEPYASNSTENSMQLLAPVENSKKMKKLNDGIGRSEKKPLLPPTATLMETQEYGEMMECVDEVDFALDGLKKGQGVRIRRASLLSLLNVCGATQQRRLLRAQGLAKTIIDAILDLNLDDLPSNLAAATLFYILTTDAQDSYVLESSSSIRFLLKLLKPMVADAAVEKAPRISQKLLAVRRNLDVSQGMAKRSDSSSTAIIHKVLETLVSCKDLKAGNLEADETPRPELNPDWISLLTIEKACLSTVSIEDTSGTVRKTGGNFKEKLRELGGLDAVFELAVKFLYTLEGLIECAAPSVRESKDVSSQSLPLLLRCLKIMENATFLSKENQSHLLRLKGNAAGQRPSLSFVKLMINLIKILSDLSTTRTASATSSPEMPIHYTNGIDFCPEFLNSEQKVDSNETFSFRSSQECSSTGRYSSEVSLSASSSRQWLSNFEARLLPSNPGATTRSGVGSTSGSCSLMSKSSDGGASSKPKLGFGKRPADSDDALFRDLEESQDPFAFDEDEFAPSKWDAVAGRPKRRRKQKVKATRDAVDGCLSVPVLSQDECLSQPALNQEEFANHHSSDTSCTTTLDEENSNLVADCLLTAIKVLMNLTNDNAAGCQQIAACGGLEALSSLIARHFPSFGFSSCGEIKEKTLFTNAIPELGSQTDVQLSDQELDFLVTILGLLVNMVENDGNNRSRLAGAKVSLPRSGGLSDVQTGMIPLLCSIFLANRGAGETSEDEQSWDAEEMVLQGEKEAEKMIVEAYAALLLAFLSTESKNIRNSIANYLPDHSLKVLVPVLERFVTFHLTLNMISPETHRTVSEVIESCRLP</sequence>
<evidence type="ECO:0000256" key="2">
    <source>
        <dbReference type="SAM" id="MobiDB-lite"/>
    </source>
</evidence>
<name>A0A7C9AJK9_OPUST</name>
<feature type="region of interest" description="Disordered" evidence="2">
    <location>
        <begin position="1"/>
        <end position="46"/>
    </location>
</feature>
<comment type="similarity">
    <text evidence="1">Belongs to the WAPL family.</text>
</comment>
<dbReference type="Gene3D" id="1.25.10.10">
    <property type="entry name" value="Leucine-rich Repeat Variant"/>
    <property type="match status" value="2"/>
</dbReference>
<dbReference type="Pfam" id="PF07814">
    <property type="entry name" value="WAPL"/>
    <property type="match status" value="1"/>
</dbReference>
<evidence type="ECO:0000259" key="3">
    <source>
        <dbReference type="Pfam" id="PF07814"/>
    </source>
</evidence>
<dbReference type="PANTHER" id="PTHR22100">
    <property type="entry name" value="WINGS APART-LIKE PROTEIN HOMOLOG"/>
    <property type="match status" value="1"/>
</dbReference>
<dbReference type="SUPFAM" id="SSF48371">
    <property type="entry name" value="ARM repeat"/>
    <property type="match status" value="1"/>
</dbReference>
<feature type="domain" description="Wings apart-like protein C-terminal" evidence="3">
    <location>
        <begin position="115"/>
        <end position="746"/>
    </location>
</feature>
<dbReference type="InterPro" id="IPR039874">
    <property type="entry name" value="WAPL"/>
</dbReference>
<organism evidence="4">
    <name type="scientific">Opuntia streptacantha</name>
    <name type="common">Prickly pear cactus</name>
    <name type="synonym">Opuntia cardona</name>
    <dbReference type="NCBI Taxonomy" id="393608"/>
    <lineage>
        <taxon>Eukaryota</taxon>
        <taxon>Viridiplantae</taxon>
        <taxon>Streptophyta</taxon>
        <taxon>Embryophyta</taxon>
        <taxon>Tracheophyta</taxon>
        <taxon>Spermatophyta</taxon>
        <taxon>Magnoliopsida</taxon>
        <taxon>eudicotyledons</taxon>
        <taxon>Gunneridae</taxon>
        <taxon>Pentapetalae</taxon>
        <taxon>Caryophyllales</taxon>
        <taxon>Cactineae</taxon>
        <taxon>Cactaceae</taxon>
        <taxon>Opuntioideae</taxon>
        <taxon>Opuntia</taxon>
    </lineage>
</organism>
<dbReference type="AlphaFoldDB" id="A0A7C9AJK9"/>
<dbReference type="EMBL" id="GISG01246262">
    <property type="protein sequence ID" value="MBA4670138.1"/>
    <property type="molecule type" value="Transcribed_RNA"/>
</dbReference>
<accession>A0A7C9AJK9</accession>